<evidence type="ECO:0000313" key="1">
    <source>
        <dbReference type="EMBL" id="GLQ90787.1"/>
    </source>
</evidence>
<sequence>MLRRILEHFPMYFPLSKTYSTPTDASNESRSVIQYRPPEGMDGRIYVVDHDPVNEALSEKIDCGTRTAGVWLDVGPTTDLVGSH</sequence>
<keyword evidence="2" id="KW-1185">Reference proteome</keyword>
<protein>
    <submittedName>
        <fullName evidence="1">Uncharacterized protein</fullName>
    </submittedName>
</protein>
<organism evidence="1 2">
    <name type="scientific">Dyella flagellata</name>
    <dbReference type="NCBI Taxonomy" id="1867833"/>
    <lineage>
        <taxon>Bacteria</taxon>
        <taxon>Pseudomonadati</taxon>
        <taxon>Pseudomonadota</taxon>
        <taxon>Gammaproteobacteria</taxon>
        <taxon>Lysobacterales</taxon>
        <taxon>Rhodanobacteraceae</taxon>
        <taxon>Dyella</taxon>
    </lineage>
</organism>
<evidence type="ECO:0000313" key="2">
    <source>
        <dbReference type="Proteomes" id="UP001156627"/>
    </source>
</evidence>
<comment type="caution">
    <text evidence="1">The sequence shown here is derived from an EMBL/GenBank/DDBJ whole genome shotgun (WGS) entry which is preliminary data.</text>
</comment>
<name>A0ABQ5XGU4_9GAMM</name>
<dbReference type="Proteomes" id="UP001156627">
    <property type="component" value="Unassembled WGS sequence"/>
</dbReference>
<accession>A0ABQ5XGU4</accession>
<dbReference type="EMBL" id="BSOA01000050">
    <property type="protein sequence ID" value="GLQ90787.1"/>
    <property type="molecule type" value="Genomic_DNA"/>
</dbReference>
<proteinExistence type="predicted"/>
<gene>
    <name evidence="1" type="ORF">GCM10007898_43630</name>
</gene>
<reference evidence="2" key="1">
    <citation type="journal article" date="2019" name="Int. J. Syst. Evol. Microbiol.">
        <title>The Global Catalogue of Microorganisms (GCM) 10K type strain sequencing project: providing services to taxonomists for standard genome sequencing and annotation.</title>
        <authorList>
            <consortium name="The Broad Institute Genomics Platform"/>
            <consortium name="The Broad Institute Genome Sequencing Center for Infectious Disease"/>
            <person name="Wu L."/>
            <person name="Ma J."/>
        </authorList>
    </citation>
    <scope>NUCLEOTIDE SEQUENCE [LARGE SCALE GENOMIC DNA]</scope>
    <source>
        <strain evidence="2">NBRC 111981</strain>
    </source>
</reference>